<keyword evidence="4" id="KW-0472">Membrane</keyword>
<evidence type="ECO:0008006" key="8">
    <source>
        <dbReference type="Google" id="ProtNLM"/>
    </source>
</evidence>
<keyword evidence="4" id="KW-0812">Transmembrane</keyword>
<evidence type="ECO:0000313" key="7">
    <source>
        <dbReference type="Proteomes" id="UP000014760"/>
    </source>
</evidence>
<dbReference type="SUPFAM" id="SSF53756">
    <property type="entry name" value="UDP-Glycosyltransferase/glycogen phosphorylase"/>
    <property type="match status" value="1"/>
</dbReference>
<dbReference type="FunFam" id="3.40.50.2000:FF:000021">
    <property type="entry name" value="UDP-glucuronosyltransferase"/>
    <property type="match status" value="1"/>
</dbReference>
<evidence type="ECO:0000313" key="6">
    <source>
        <dbReference type="EnsemblMetazoa" id="CapteP130752"/>
    </source>
</evidence>
<accession>R7UYM0</accession>
<dbReference type="OMA" id="WVNDASE"/>
<proteinExistence type="inferred from homology"/>
<dbReference type="PANTHER" id="PTHR48043:SF145">
    <property type="entry name" value="FI06409P-RELATED"/>
    <property type="match status" value="1"/>
</dbReference>
<dbReference type="Gene3D" id="3.40.50.2000">
    <property type="entry name" value="Glycogen Phosphorylase B"/>
    <property type="match status" value="1"/>
</dbReference>
<dbReference type="InterPro" id="IPR050271">
    <property type="entry name" value="UDP-glycosyltransferase"/>
</dbReference>
<reference evidence="6" key="3">
    <citation type="submission" date="2015-06" db="UniProtKB">
        <authorList>
            <consortium name="EnsemblMetazoa"/>
        </authorList>
    </citation>
    <scope>IDENTIFICATION</scope>
</reference>
<name>R7UYM0_CAPTE</name>
<evidence type="ECO:0000256" key="1">
    <source>
        <dbReference type="ARBA" id="ARBA00009995"/>
    </source>
</evidence>
<sequence length="300" mass="34062">MGIDSNRLLRHLPNIHNWADLYSKADLYIVTSDHHLGWPAPAFPNIKYLPGISLQPVQPLGGDMNELLEKNPSGVILASFGSLSVHLPNEIILNFIDAFQRLSQTVIWKIRHLKAEHRELLSQNIHVFNWLAQNDILGHRNVRMFITHCGNNGQHESIYHAVPMIGFPMYFDQFENAARLQQKGIGIEMNMRNFSSDHLVDNILTILKYNSTYKQNAKKISSILRSRPMLPKEEAAYWIEHVTQFGSGHLRPVTTAMSPFEMYGLDVACAGLVSLLVTIIALVCGSLRVIVFITQMRELK</sequence>
<keyword evidence="4" id="KW-1133">Transmembrane helix</keyword>
<keyword evidence="2" id="KW-0328">Glycosyltransferase</keyword>
<comment type="similarity">
    <text evidence="1">Belongs to the UDP-glycosyltransferase family.</text>
</comment>
<reference evidence="7" key="1">
    <citation type="submission" date="2012-12" db="EMBL/GenBank/DDBJ databases">
        <authorList>
            <person name="Hellsten U."/>
            <person name="Grimwood J."/>
            <person name="Chapman J.A."/>
            <person name="Shapiro H."/>
            <person name="Aerts A."/>
            <person name="Otillar R.P."/>
            <person name="Terry A.Y."/>
            <person name="Boore J.L."/>
            <person name="Simakov O."/>
            <person name="Marletaz F."/>
            <person name="Cho S.-J."/>
            <person name="Edsinger-Gonzales E."/>
            <person name="Havlak P."/>
            <person name="Kuo D.-H."/>
            <person name="Larsson T."/>
            <person name="Lv J."/>
            <person name="Arendt D."/>
            <person name="Savage R."/>
            <person name="Osoegawa K."/>
            <person name="de Jong P."/>
            <person name="Lindberg D.R."/>
            <person name="Seaver E.C."/>
            <person name="Weisblat D.A."/>
            <person name="Putnam N.H."/>
            <person name="Grigoriev I.V."/>
            <person name="Rokhsar D.S."/>
        </authorList>
    </citation>
    <scope>NUCLEOTIDE SEQUENCE</scope>
    <source>
        <strain evidence="7">I ESC-2004</strain>
    </source>
</reference>
<dbReference type="AlphaFoldDB" id="R7UYM0"/>
<evidence type="ECO:0000313" key="5">
    <source>
        <dbReference type="EMBL" id="ELU11658.1"/>
    </source>
</evidence>
<dbReference type="PANTHER" id="PTHR48043">
    <property type="entry name" value="EG:EG0003.4 PROTEIN-RELATED"/>
    <property type="match status" value="1"/>
</dbReference>
<evidence type="ECO:0000256" key="4">
    <source>
        <dbReference type="SAM" id="Phobius"/>
    </source>
</evidence>
<dbReference type="EMBL" id="KB296524">
    <property type="protein sequence ID" value="ELU11658.1"/>
    <property type="molecule type" value="Genomic_DNA"/>
</dbReference>
<organism evidence="5">
    <name type="scientific">Capitella teleta</name>
    <name type="common">Polychaete worm</name>
    <dbReference type="NCBI Taxonomy" id="283909"/>
    <lineage>
        <taxon>Eukaryota</taxon>
        <taxon>Metazoa</taxon>
        <taxon>Spiralia</taxon>
        <taxon>Lophotrochozoa</taxon>
        <taxon>Annelida</taxon>
        <taxon>Polychaeta</taxon>
        <taxon>Sedentaria</taxon>
        <taxon>Scolecida</taxon>
        <taxon>Capitellidae</taxon>
        <taxon>Capitella</taxon>
    </lineage>
</organism>
<keyword evidence="7" id="KW-1185">Reference proteome</keyword>
<gene>
    <name evidence="5" type="ORF">CAPTEDRAFT_130752</name>
</gene>
<dbReference type="GO" id="GO:0008194">
    <property type="term" value="F:UDP-glycosyltransferase activity"/>
    <property type="evidence" value="ECO:0007669"/>
    <property type="project" value="InterPro"/>
</dbReference>
<dbReference type="HOGENOM" id="CLU_012949_2_1_1"/>
<dbReference type="STRING" id="283909.R7UYM0"/>
<dbReference type="EnsemblMetazoa" id="CapteT130752">
    <property type="protein sequence ID" value="CapteP130752"/>
    <property type="gene ID" value="CapteG130752"/>
</dbReference>
<dbReference type="InterPro" id="IPR002213">
    <property type="entry name" value="UDP_glucos_trans"/>
</dbReference>
<evidence type="ECO:0000256" key="3">
    <source>
        <dbReference type="ARBA" id="ARBA00022679"/>
    </source>
</evidence>
<dbReference type="CDD" id="cd03784">
    <property type="entry name" value="GT1_Gtf-like"/>
    <property type="match status" value="1"/>
</dbReference>
<keyword evidence="3" id="KW-0808">Transferase</keyword>
<dbReference type="Proteomes" id="UP000014760">
    <property type="component" value="Unassembled WGS sequence"/>
</dbReference>
<dbReference type="OrthoDB" id="5835829at2759"/>
<dbReference type="EMBL" id="AMQN01005671">
    <property type="status" value="NOT_ANNOTATED_CDS"/>
    <property type="molecule type" value="Genomic_DNA"/>
</dbReference>
<protein>
    <recommendedName>
        <fullName evidence="8">UDP-glucuronosyltransferase</fullName>
    </recommendedName>
</protein>
<feature type="transmembrane region" description="Helical" evidence="4">
    <location>
        <begin position="272"/>
        <end position="294"/>
    </location>
</feature>
<dbReference type="Pfam" id="PF00201">
    <property type="entry name" value="UDPGT"/>
    <property type="match status" value="1"/>
</dbReference>
<evidence type="ECO:0000256" key="2">
    <source>
        <dbReference type="ARBA" id="ARBA00022676"/>
    </source>
</evidence>
<reference evidence="5 7" key="2">
    <citation type="journal article" date="2013" name="Nature">
        <title>Insights into bilaterian evolution from three spiralian genomes.</title>
        <authorList>
            <person name="Simakov O."/>
            <person name="Marletaz F."/>
            <person name="Cho S.J."/>
            <person name="Edsinger-Gonzales E."/>
            <person name="Havlak P."/>
            <person name="Hellsten U."/>
            <person name="Kuo D.H."/>
            <person name="Larsson T."/>
            <person name="Lv J."/>
            <person name="Arendt D."/>
            <person name="Savage R."/>
            <person name="Osoegawa K."/>
            <person name="de Jong P."/>
            <person name="Grimwood J."/>
            <person name="Chapman J.A."/>
            <person name="Shapiro H."/>
            <person name="Aerts A."/>
            <person name="Otillar R.P."/>
            <person name="Terry A.Y."/>
            <person name="Boore J.L."/>
            <person name="Grigoriev I.V."/>
            <person name="Lindberg D.R."/>
            <person name="Seaver E.C."/>
            <person name="Weisblat D.A."/>
            <person name="Putnam N.H."/>
            <person name="Rokhsar D.S."/>
        </authorList>
    </citation>
    <scope>NUCLEOTIDE SEQUENCE</scope>
    <source>
        <strain evidence="5 7">I ESC-2004</strain>
    </source>
</reference>